<feature type="binding site" evidence="15">
    <location>
        <position position="36"/>
    </location>
    <ligand>
        <name>Mg(2+)</name>
        <dbReference type="ChEBI" id="CHEBI:18420"/>
        <label>2</label>
    </ligand>
</feature>
<evidence type="ECO:0000256" key="5">
    <source>
        <dbReference type="ARBA" id="ARBA00022692"/>
    </source>
</evidence>
<comment type="caution">
    <text evidence="18">The sequence shown here is derived from an EMBL/GenBank/DDBJ whole genome shotgun (WGS) entry which is preliminary data.</text>
</comment>
<evidence type="ECO:0000256" key="13">
    <source>
        <dbReference type="NCBIfam" id="TIGR00437"/>
    </source>
</evidence>
<evidence type="ECO:0000259" key="17">
    <source>
        <dbReference type="PROSITE" id="PS51711"/>
    </source>
</evidence>
<feature type="binding site" evidence="14">
    <location>
        <begin position="22"/>
        <end position="29"/>
    </location>
    <ligand>
        <name>GTP</name>
        <dbReference type="ChEBI" id="CHEBI:37565"/>
        <label>1</label>
    </ligand>
</feature>
<evidence type="ECO:0000256" key="10">
    <source>
        <dbReference type="ARBA" id="ARBA00023134"/>
    </source>
</evidence>
<feature type="transmembrane region" description="Helical" evidence="16">
    <location>
        <begin position="557"/>
        <end position="577"/>
    </location>
</feature>
<feature type="binding site" evidence="14">
    <location>
        <begin position="128"/>
        <end position="131"/>
    </location>
    <ligand>
        <name>GTP</name>
        <dbReference type="ChEBI" id="CHEBI:37565"/>
        <label>1</label>
    </ligand>
</feature>
<feature type="transmembrane region" description="Helical" evidence="16">
    <location>
        <begin position="437"/>
        <end position="463"/>
    </location>
</feature>
<feature type="domain" description="FeoB-type G" evidence="17">
    <location>
        <begin position="15"/>
        <end position="177"/>
    </location>
</feature>
<evidence type="ECO:0000256" key="1">
    <source>
        <dbReference type="ARBA" id="ARBA00004651"/>
    </source>
</evidence>
<dbReference type="PANTHER" id="PTHR43185">
    <property type="entry name" value="FERROUS IRON TRANSPORT PROTEIN B"/>
    <property type="match status" value="1"/>
</dbReference>
<evidence type="ECO:0000256" key="2">
    <source>
        <dbReference type="ARBA" id="ARBA00022448"/>
    </source>
</evidence>
<keyword evidence="15" id="KW-0460">Magnesium</keyword>
<comment type="function">
    <text evidence="16">Probable transporter of a GTP-driven Fe(2+) uptake system.</text>
</comment>
<dbReference type="AlphaFoldDB" id="A0A932CLT4"/>
<protein>
    <recommendedName>
        <fullName evidence="12 13">Ferrous iron transport protein B</fullName>
    </recommendedName>
</protein>
<evidence type="ECO:0000256" key="11">
    <source>
        <dbReference type="ARBA" id="ARBA00023136"/>
    </source>
</evidence>
<feature type="transmembrane region" description="Helical" evidence="16">
    <location>
        <begin position="598"/>
        <end position="620"/>
    </location>
</feature>
<gene>
    <name evidence="18" type="primary">feoB</name>
    <name evidence="18" type="ORF">HYY20_01435</name>
</gene>
<sequence length="658" mass="72315">MHNHHSGQELPLKEGEQVVLVGNPNVGKSAIFGLLTGKYVTVANYPGTTVEITRGVAHLNKKRYQVIDTPGVNNLLPLSEDERVTRDILLMEDSHRIVQVADSKNLRRSLLISLQLAEMELPFMLDLNMEDEARSRGIQIDTERLAQILGVEIISTVATRRKGLDRLVNGLSHLRSSPLRIDYGEPIESALRQVETLLPRAYISRRALGLMLLAGDESLKGWLHQNLSAEAIEKIEAIRLALQEKFPHPLSYVLTESRLRWADSILSQVMAEERVDRASWGTTLGQWSTHPIWGIPILLTILYLTYQFVGVFGAGTLVDFFEETLFGHYVNPAAIRLVKATLPLPFLQDLLVGDYGLITMALTYAIAIVFPIVGTFFVVFGLMEDSGYLPRLAVMSNQIFKVMGLNGKAVLPMVLGLGCDTMAVLTTRILESSKERLIVILLLALGVPCSAQLGVILGMLGGVSLTATLLWAASVVGVIVLVGFLAAQILPGQGSDFILELPPLRWPQLSNIVIKTAARIEWYLKEAVPLFALGTLFLFLLNWFGLLQTIEEAASPVISGLLGLPPKATAAFIVGFLRRDYGAAGLYALAKQGQLDPIQVVVSLVTITLFVPCIANFFMIVKEKGLKVALAMAGFIFPFAILVGGILNWVLRWMQVQI</sequence>
<evidence type="ECO:0000256" key="9">
    <source>
        <dbReference type="ARBA" id="ARBA00023065"/>
    </source>
</evidence>
<dbReference type="Gene3D" id="1.10.287.1770">
    <property type="match status" value="1"/>
</dbReference>
<keyword evidence="15" id="KW-0479">Metal-binding</keyword>
<dbReference type="Pfam" id="PF02421">
    <property type="entry name" value="FeoB_N"/>
    <property type="match status" value="1"/>
</dbReference>
<dbReference type="InterPro" id="IPR027417">
    <property type="entry name" value="P-loop_NTPase"/>
</dbReference>
<evidence type="ECO:0000256" key="15">
    <source>
        <dbReference type="PIRSR" id="PIRSR603373-2"/>
    </source>
</evidence>
<dbReference type="GO" id="GO:0015093">
    <property type="term" value="F:ferrous iron transmembrane transporter activity"/>
    <property type="evidence" value="ECO:0007669"/>
    <property type="project" value="UniProtKB-UniRule"/>
</dbReference>
<evidence type="ECO:0000313" key="19">
    <source>
        <dbReference type="Proteomes" id="UP000769766"/>
    </source>
</evidence>
<dbReference type="Pfam" id="PF07670">
    <property type="entry name" value="Gate"/>
    <property type="match status" value="2"/>
</dbReference>
<dbReference type="InterPro" id="IPR041069">
    <property type="entry name" value="FeoB_Cyto"/>
</dbReference>
<dbReference type="InterPro" id="IPR030389">
    <property type="entry name" value="G_FEOB_dom"/>
</dbReference>
<feature type="binding site" evidence="14">
    <location>
        <begin position="157"/>
        <end position="159"/>
    </location>
    <ligand>
        <name>GTP</name>
        <dbReference type="ChEBI" id="CHEBI:37565"/>
        <label>1</label>
    </ligand>
</feature>
<feature type="binding site" evidence="14">
    <location>
        <begin position="47"/>
        <end position="51"/>
    </location>
    <ligand>
        <name>GTP</name>
        <dbReference type="ChEBI" id="CHEBI:37565"/>
        <label>1</label>
    </ligand>
</feature>
<dbReference type="GO" id="GO:0046872">
    <property type="term" value="F:metal ion binding"/>
    <property type="evidence" value="ECO:0007669"/>
    <property type="project" value="UniProtKB-KW"/>
</dbReference>
<dbReference type="Gene3D" id="3.40.50.300">
    <property type="entry name" value="P-loop containing nucleotide triphosphate hydrolases"/>
    <property type="match status" value="1"/>
</dbReference>
<dbReference type="Pfam" id="PF17910">
    <property type="entry name" value="FeoB_Cyto"/>
    <property type="match status" value="1"/>
</dbReference>
<dbReference type="PANTHER" id="PTHR43185:SF1">
    <property type="entry name" value="FE(2+) TRANSPORTER FEOB"/>
    <property type="match status" value="1"/>
</dbReference>
<keyword evidence="6 14" id="KW-0547">Nucleotide-binding</keyword>
<keyword evidence="8 16" id="KW-0408">Iron</keyword>
<feature type="transmembrane region" description="Helical" evidence="16">
    <location>
        <begin position="293"/>
        <end position="318"/>
    </location>
</feature>
<keyword evidence="11 16" id="KW-0472">Membrane</keyword>
<accession>A0A932CLT4</accession>
<comment type="similarity">
    <text evidence="16">Belongs to the TRAFAC class TrmE-Era-EngA-EngB-Septin-like GTPase superfamily. FeoB GTPase (TC 9.A.8) family.</text>
</comment>
<dbReference type="GO" id="GO:0005886">
    <property type="term" value="C:plasma membrane"/>
    <property type="evidence" value="ECO:0007669"/>
    <property type="project" value="UniProtKB-SubCell"/>
</dbReference>
<feature type="transmembrane region" description="Helical" evidence="16">
    <location>
        <begin position="527"/>
        <end position="545"/>
    </location>
</feature>
<feature type="transmembrane region" description="Helical" evidence="16">
    <location>
        <begin position="403"/>
        <end position="425"/>
    </location>
</feature>
<feature type="binding site" evidence="14">
    <location>
        <begin position="68"/>
        <end position="71"/>
    </location>
    <ligand>
        <name>GTP</name>
        <dbReference type="ChEBI" id="CHEBI:37565"/>
        <label>1</label>
    </ligand>
</feature>
<evidence type="ECO:0000256" key="3">
    <source>
        <dbReference type="ARBA" id="ARBA00022475"/>
    </source>
</evidence>
<comment type="subcellular location">
    <subcellularLocation>
        <location evidence="16">Cell inner membrane</location>
        <topology evidence="16">Multi-pass membrane protein</topology>
    </subcellularLocation>
    <subcellularLocation>
        <location evidence="1">Cell membrane</location>
        <topology evidence="1">Multi-pass membrane protein</topology>
    </subcellularLocation>
</comment>
<keyword evidence="10 14" id="KW-0342">GTP-binding</keyword>
<dbReference type="PRINTS" id="PR00326">
    <property type="entry name" value="GTP1OBG"/>
</dbReference>
<evidence type="ECO:0000256" key="7">
    <source>
        <dbReference type="ARBA" id="ARBA00022989"/>
    </source>
</evidence>
<keyword evidence="4 16" id="KW-0410">Iron transport</keyword>
<keyword evidence="3" id="KW-1003">Cell membrane</keyword>
<evidence type="ECO:0000256" key="6">
    <source>
        <dbReference type="ARBA" id="ARBA00022741"/>
    </source>
</evidence>
<feature type="transmembrane region" description="Helical" evidence="16">
    <location>
        <begin position="626"/>
        <end position="651"/>
    </location>
</feature>
<dbReference type="Pfam" id="PF07664">
    <property type="entry name" value="FeoB_C"/>
    <property type="match status" value="1"/>
</dbReference>
<dbReference type="InterPro" id="IPR011642">
    <property type="entry name" value="Gate_dom"/>
</dbReference>
<organism evidence="18 19">
    <name type="scientific">Tectimicrobiota bacterium</name>
    <dbReference type="NCBI Taxonomy" id="2528274"/>
    <lineage>
        <taxon>Bacteria</taxon>
        <taxon>Pseudomonadati</taxon>
        <taxon>Nitrospinota/Tectimicrobiota group</taxon>
        <taxon>Candidatus Tectimicrobiota</taxon>
    </lineage>
</organism>
<dbReference type="PROSITE" id="PS51711">
    <property type="entry name" value="G_FEOB"/>
    <property type="match status" value="1"/>
</dbReference>
<dbReference type="Proteomes" id="UP000769766">
    <property type="component" value="Unassembled WGS sequence"/>
</dbReference>
<evidence type="ECO:0000256" key="12">
    <source>
        <dbReference type="ARBA" id="ARBA00031200"/>
    </source>
</evidence>
<dbReference type="InterPro" id="IPR003373">
    <property type="entry name" value="Fe2_transport_prot-B"/>
</dbReference>
<feature type="transmembrane region" description="Helical" evidence="16">
    <location>
        <begin position="469"/>
        <end position="490"/>
    </location>
</feature>
<keyword evidence="9" id="KW-0406">Ion transport</keyword>
<dbReference type="InterPro" id="IPR011640">
    <property type="entry name" value="Fe2_transport_prot_B_C"/>
</dbReference>
<keyword evidence="2 16" id="KW-0813">Transport</keyword>
<dbReference type="NCBIfam" id="TIGR00437">
    <property type="entry name" value="feoB"/>
    <property type="match status" value="1"/>
</dbReference>
<evidence type="ECO:0000256" key="8">
    <source>
        <dbReference type="ARBA" id="ARBA00023004"/>
    </source>
</evidence>
<feature type="transmembrane region" description="Helical" evidence="16">
    <location>
        <begin position="361"/>
        <end position="383"/>
    </location>
</feature>
<keyword evidence="7 16" id="KW-1133">Transmembrane helix</keyword>
<dbReference type="InterPro" id="IPR006073">
    <property type="entry name" value="GTP-bd"/>
</dbReference>
<proteinExistence type="inferred from homology"/>
<evidence type="ECO:0000313" key="18">
    <source>
        <dbReference type="EMBL" id="MBI2875524.1"/>
    </source>
</evidence>
<keyword evidence="5 16" id="KW-0812">Transmembrane</keyword>
<evidence type="ECO:0000256" key="16">
    <source>
        <dbReference type="RuleBase" id="RU362098"/>
    </source>
</evidence>
<reference evidence="18" key="1">
    <citation type="submission" date="2020-07" db="EMBL/GenBank/DDBJ databases">
        <title>Huge and variable diversity of episymbiotic CPR bacteria and DPANN archaea in groundwater ecosystems.</title>
        <authorList>
            <person name="He C.Y."/>
            <person name="Keren R."/>
            <person name="Whittaker M."/>
            <person name="Farag I.F."/>
            <person name="Doudna J."/>
            <person name="Cate J.H.D."/>
            <person name="Banfield J.F."/>
        </authorList>
    </citation>
    <scope>NUCLEOTIDE SEQUENCE</scope>
    <source>
        <strain evidence="18">NC_groundwater_672_Ag_B-0.1um_62_36</strain>
    </source>
</reference>
<evidence type="ECO:0000256" key="4">
    <source>
        <dbReference type="ARBA" id="ARBA00022496"/>
    </source>
</evidence>
<dbReference type="GO" id="GO:0005525">
    <property type="term" value="F:GTP binding"/>
    <property type="evidence" value="ECO:0007669"/>
    <property type="project" value="UniProtKB-KW"/>
</dbReference>
<dbReference type="InterPro" id="IPR050860">
    <property type="entry name" value="FeoB_GTPase"/>
</dbReference>
<dbReference type="SUPFAM" id="SSF52540">
    <property type="entry name" value="P-loop containing nucleoside triphosphate hydrolases"/>
    <property type="match status" value="1"/>
</dbReference>
<name>A0A932CLT4_UNCTE</name>
<dbReference type="CDD" id="cd01879">
    <property type="entry name" value="FeoB"/>
    <property type="match status" value="1"/>
</dbReference>
<evidence type="ECO:0000256" key="14">
    <source>
        <dbReference type="PIRSR" id="PIRSR603373-1"/>
    </source>
</evidence>
<dbReference type="EMBL" id="JACPRF010000040">
    <property type="protein sequence ID" value="MBI2875524.1"/>
    <property type="molecule type" value="Genomic_DNA"/>
</dbReference>
<feature type="binding site" evidence="15">
    <location>
        <position position="37"/>
    </location>
    <ligand>
        <name>Mg(2+)</name>
        <dbReference type="ChEBI" id="CHEBI:18420"/>
        <label>2</label>
    </ligand>
</feature>